<dbReference type="AlphaFoldDB" id="A0A7U3YF17"/>
<dbReference type="Pfam" id="PF03816">
    <property type="entry name" value="LytR_cpsA_psr"/>
    <property type="match status" value="1"/>
</dbReference>
<evidence type="ECO:0000256" key="5">
    <source>
        <dbReference type="ARBA" id="ARBA00022968"/>
    </source>
</evidence>
<dbReference type="NCBIfam" id="TIGR00350">
    <property type="entry name" value="lytR_cpsA_psr"/>
    <property type="match status" value="1"/>
</dbReference>
<comment type="similarity">
    <text evidence="2">Belongs to the LytR/CpsA/Psr (LCP) family.</text>
</comment>
<dbReference type="EMBL" id="CP002293">
    <property type="protein sequence ID" value="ADP74609.1"/>
    <property type="molecule type" value="Genomic_DNA"/>
</dbReference>
<gene>
    <name evidence="14" type="ORF">GY4MC1_1840</name>
</gene>
<evidence type="ECO:0000256" key="3">
    <source>
        <dbReference type="ARBA" id="ARBA00022475"/>
    </source>
</evidence>
<organism evidence="14">
    <name type="scientific">Geobacillus sp. (strain Y4.1MC1)</name>
    <dbReference type="NCBI Taxonomy" id="581103"/>
    <lineage>
        <taxon>Bacteria</taxon>
        <taxon>Bacillati</taxon>
        <taxon>Bacillota</taxon>
        <taxon>Bacilli</taxon>
        <taxon>Bacillales</taxon>
        <taxon>Anoxybacillaceae</taxon>
        <taxon>Geobacillus</taxon>
    </lineage>
</organism>
<proteinExistence type="inferred from homology"/>
<comment type="subcellular location">
    <subcellularLocation>
        <location evidence="1">Cell membrane</location>
        <topology evidence="1">Single-pass type II membrane protein</topology>
    </subcellularLocation>
</comment>
<evidence type="ECO:0000256" key="4">
    <source>
        <dbReference type="ARBA" id="ARBA00022692"/>
    </source>
</evidence>
<evidence type="ECO:0000256" key="1">
    <source>
        <dbReference type="ARBA" id="ARBA00004401"/>
    </source>
</evidence>
<accession>A0A7U3YF17</accession>
<evidence type="ECO:0000256" key="11">
    <source>
        <dbReference type="ARBA" id="ARBA00040752"/>
    </source>
</evidence>
<feature type="transmembrane region" description="Helical" evidence="12">
    <location>
        <begin position="20"/>
        <end position="40"/>
    </location>
</feature>
<keyword evidence="6 12" id="KW-1133">Transmembrane helix</keyword>
<dbReference type="KEGG" id="gmc:GY4MC1_1840"/>
<dbReference type="GO" id="GO:0005886">
    <property type="term" value="C:plasma membrane"/>
    <property type="evidence" value="ECO:0007669"/>
    <property type="project" value="UniProtKB-SubCell"/>
</dbReference>
<evidence type="ECO:0000256" key="6">
    <source>
        <dbReference type="ARBA" id="ARBA00022989"/>
    </source>
</evidence>
<dbReference type="PANTHER" id="PTHR33392">
    <property type="entry name" value="POLYISOPRENYL-TEICHOIC ACID--PEPTIDOGLYCAN TEICHOIC ACID TRANSFERASE TAGU"/>
    <property type="match status" value="1"/>
</dbReference>
<evidence type="ECO:0000313" key="14">
    <source>
        <dbReference type="EMBL" id="ADP74609.1"/>
    </source>
</evidence>
<keyword evidence="3" id="KW-1003">Cell membrane</keyword>
<evidence type="ECO:0000256" key="8">
    <source>
        <dbReference type="ARBA" id="ARBA00023136"/>
    </source>
</evidence>
<keyword evidence="9" id="KW-0804">Transcription</keyword>
<evidence type="ECO:0000259" key="13">
    <source>
        <dbReference type="Pfam" id="PF03816"/>
    </source>
</evidence>
<name>A0A7U3YF17_GEOS0</name>
<comment type="function">
    <text evidence="10">Involved in SarA attenuation. Affects resistance to oxacillin and teicoplanin, as well as the synthesis of virulence factors.</text>
</comment>
<evidence type="ECO:0000256" key="2">
    <source>
        <dbReference type="ARBA" id="ARBA00006068"/>
    </source>
</evidence>
<evidence type="ECO:0000256" key="12">
    <source>
        <dbReference type="SAM" id="Phobius"/>
    </source>
</evidence>
<keyword evidence="7" id="KW-0805">Transcription regulation</keyword>
<dbReference type="InterPro" id="IPR004474">
    <property type="entry name" value="LytR_CpsA_psr"/>
</dbReference>
<dbReference type="Gene3D" id="3.40.630.190">
    <property type="entry name" value="LCP protein"/>
    <property type="match status" value="1"/>
</dbReference>
<protein>
    <recommendedName>
        <fullName evidence="11">Regulatory protein MsrR</fullName>
    </recommendedName>
</protein>
<feature type="domain" description="Cell envelope-related transcriptional attenuator" evidence="13">
    <location>
        <begin position="88"/>
        <end position="231"/>
    </location>
</feature>
<evidence type="ECO:0000256" key="9">
    <source>
        <dbReference type="ARBA" id="ARBA00023163"/>
    </source>
</evidence>
<sequence length="315" mass="36082">MENKRNASRLKRRKKKKKLLMLFFLIIVLLFLGILLYIFVEYQQSLKNSQNGSSLQHENIKFNGVRNKSGKINILLLGIDARGKEKSRADTIMIAQYDPEAKKFKIASIMRDSYVYIPGHGKNKINAAHAYGGPELLRKTIKNNFDIDIEYFILVDFKGFTKAIDKAFPEGIEINVEKEMSKGIGVTLHPGVQKLHGKELLGYVRFRKDAESDFGRVRRQQEVLKQIIDEFISIKGIVKLPSVIGAIQPYILTNIEYKQALSILTSFLSSDTKNIDFFRIPVDESFEDVTYPQVGAVLDIDIEQNKKALKEFLYK</sequence>
<evidence type="ECO:0000256" key="10">
    <source>
        <dbReference type="ARBA" id="ARBA00037178"/>
    </source>
</evidence>
<evidence type="ECO:0000256" key="7">
    <source>
        <dbReference type="ARBA" id="ARBA00023015"/>
    </source>
</evidence>
<keyword evidence="4 12" id="KW-0812">Transmembrane</keyword>
<dbReference type="InterPro" id="IPR050922">
    <property type="entry name" value="LytR/CpsA/Psr_CW_biosynth"/>
</dbReference>
<keyword evidence="8 12" id="KW-0472">Membrane</keyword>
<reference evidence="14" key="1">
    <citation type="submission" date="2010-10" db="EMBL/GenBank/DDBJ databases">
        <title>Complete sequence of chromosome of Geobacillus sp. Y4.1MC1.</title>
        <authorList>
            <consortium name="US DOE Joint Genome Institute"/>
            <person name="Lucas S."/>
            <person name="Copeland A."/>
            <person name="Lapidus A."/>
            <person name="Cheng J.-F."/>
            <person name="Bruce D."/>
            <person name="Goodwin L."/>
            <person name="Pitluck S."/>
            <person name="Chertkov O."/>
            <person name="Zhang X."/>
            <person name="Detter J.C."/>
            <person name="Han C."/>
            <person name="Tapia R."/>
            <person name="Land M."/>
            <person name="Hauser L."/>
            <person name="Jeffries C."/>
            <person name="Kyrpides N."/>
            <person name="Ivanova N."/>
            <person name="Ovchinnikova G."/>
            <person name="Brumm P."/>
            <person name="Mead D."/>
            <person name="Woyke T."/>
        </authorList>
    </citation>
    <scope>NUCLEOTIDE SEQUENCE [LARGE SCALE GENOMIC DNA]</scope>
    <source>
        <strain evidence="14">Y4.1MC1</strain>
    </source>
</reference>
<dbReference type="PANTHER" id="PTHR33392:SF8">
    <property type="entry name" value="REGULATORY PROTEIN MSRR"/>
    <property type="match status" value="1"/>
</dbReference>
<keyword evidence="5" id="KW-0735">Signal-anchor</keyword>